<name>A0ABV6DLD0_9BACL</name>
<dbReference type="InterPro" id="IPR052027">
    <property type="entry name" value="PspC"/>
</dbReference>
<evidence type="ECO:0000313" key="10">
    <source>
        <dbReference type="EMBL" id="MFC0213436.1"/>
    </source>
</evidence>
<feature type="compositionally biased region" description="Low complexity" evidence="7">
    <location>
        <begin position="112"/>
        <end position="121"/>
    </location>
</feature>
<keyword evidence="11" id="KW-1185">Reference proteome</keyword>
<evidence type="ECO:0000256" key="6">
    <source>
        <dbReference type="SAM" id="Coils"/>
    </source>
</evidence>
<sequence>MNKLYRSRRDKKVTGLCGGLAEMMNVDATLLRLLVVITAFFTGGTVLFIYVIAAMVIPKEPGFDPPAGGWGQGGWGGHGGHGGQGGWGGQGWGGNGGHGASWQNGHNHHNNHNNGQHYNANGYNTGYAAGPQADEKKTNIDEVMKEIERKAMQRELEELKAKVAAYENTNKTTKGDV</sequence>
<evidence type="ECO:0000256" key="5">
    <source>
        <dbReference type="ARBA" id="ARBA00023136"/>
    </source>
</evidence>
<dbReference type="InterPro" id="IPR007168">
    <property type="entry name" value="Phageshock_PspC_N"/>
</dbReference>
<evidence type="ECO:0000256" key="8">
    <source>
        <dbReference type="SAM" id="Phobius"/>
    </source>
</evidence>
<reference evidence="10 11" key="1">
    <citation type="submission" date="2024-09" db="EMBL/GenBank/DDBJ databases">
        <authorList>
            <person name="Sun Q."/>
            <person name="Mori K."/>
        </authorList>
    </citation>
    <scope>NUCLEOTIDE SEQUENCE [LARGE SCALE GENOMIC DNA]</scope>
    <source>
        <strain evidence="10 11">CCM 7759</strain>
    </source>
</reference>
<protein>
    <submittedName>
        <fullName evidence="10">PspC domain-containing protein</fullName>
    </submittedName>
</protein>
<evidence type="ECO:0000256" key="1">
    <source>
        <dbReference type="ARBA" id="ARBA00004162"/>
    </source>
</evidence>
<keyword evidence="6" id="KW-0175">Coiled coil</keyword>
<comment type="caution">
    <text evidence="10">The sequence shown here is derived from an EMBL/GenBank/DDBJ whole genome shotgun (WGS) entry which is preliminary data.</text>
</comment>
<gene>
    <name evidence="10" type="ORF">ACFFK0_13385</name>
</gene>
<feature type="compositionally biased region" description="Gly residues" evidence="7">
    <location>
        <begin position="70"/>
        <end position="99"/>
    </location>
</feature>
<comment type="subcellular location">
    <subcellularLocation>
        <location evidence="1">Cell membrane</location>
        <topology evidence="1">Single-pass membrane protein</topology>
    </subcellularLocation>
</comment>
<feature type="transmembrane region" description="Helical" evidence="8">
    <location>
        <begin position="33"/>
        <end position="57"/>
    </location>
</feature>
<feature type="coiled-coil region" evidence="6">
    <location>
        <begin position="133"/>
        <end position="176"/>
    </location>
</feature>
<proteinExistence type="predicted"/>
<feature type="region of interest" description="Disordered" evidence="7">
    <location>
        <begin position="70"/>
        <end position="121"/>
    </location>
</feature>
<evidence type="ECO:0000313" key="11">
    <source>
        <dbReference type="Proteomes" id="UP001589776"/>
    </source>
</evidence>
<dbReference type="EMBL" id="JBHLWN010000050">
    <property type="protein sequence ID" value="MFC0213436.1"/>
    <property type="molecule type" value="Genomic_DNA"/>
</dbReference>
<dbReference type="PANTHER" id="PTHR33885:SF3">
    <property type="entry name" value="PHAGE SHOCK PROTEIN C"/>
    <property type="match status" value="1"/>
</dbReference>
<dbReference type="Pfam" id="PF04024">
    <property type="entry name" value="PspC"/>
    <property type="match status" value="1"/>
</dbReference>
<evidence type="ECO:0000259" key="9">
    <source>
        <dbReference type="Pfam" id="PF04024"/>
    </source>
</evidence>
<evidence type="ECO:0000256" key="3">
    <source>
        <dbReference type="ARBA" id="ARBA00022692"/>
    </source>
</evidence>
<keyword evidence="2" id="KW-1003">Cell membrane</keyword>
<dbReference type="Proteomes" id="UP001589776">
    <property type="component" value="Unassembled WGS sequence"/>
</dbReference>
<keyword evidence="3 8" id="KW-0812">Transmembrane</keyword>
<evidence type="ECO:0000256" key="4">
    <source>
        <dbReference type="ARBA" id="ARBA00022989"/>
    </source>
</evidence>
<dbReference type="PANTHER" id="PTHR33885">
    <property type="entry name" value="PHAGE SHOCK PROTEIN C"/>
    <property type="match status" value="1"/>
</dbReference>
<keyword evidence="4 8" id="KW-1133">Transmembrane helix</keyword>
<organism evidence="10 11">
    <name type="scientific">Paenibacillus chartarius</name>
    <dbReference type="NCBI Taxonomy" id="747481"/>
    <lineage>
        <taxon>Bacteria</taxon>
        <taxon>Bacillati</taxon>
        <taxon>Bacillota</taxon>
        <taxon>Bacilli</taxon>
        <taxon>Bacillales</taxon>
        <taxon>Paenibacillaceae</taxon>
        <taxon>Paenibacillus</taxon>
    </lineage>
</organism>
<evidence type="ECO:0000256" key="7">
    <source>
        <dbReference type="SAM" id="MobiDB-lite"/>
    </source>
</evidence>
<keyword evidence="5 8" id="KW-0472">Membrane</keyword>
<accession>A0ABV6DLD0</accession>
<dbReference type="RefSeq" id="WP_377470749.1">
    <property type="nucleotide sequence ID" value="NZ_JBHLWN010000050.1"/>
</dbReference>
<evidence type="ECO:0000256" key="2">
    <source>
        <dbReference type="ARBA" id="ARBA00022475"/>
    </source>
</evidence>
<feature type="domain" description="Phage shock protein PspC N-terminal" evidence="9">
    <location>
        <begin position="3"/>
        <end position="60"/>
    </location>
</feature>